<dbReference type="EMBL" id="NKFA01000052">
    <property type="protein sequence ID" value="OXI29622.1"/>
    <property type="molecule type" value="Genomic_DNA"/>
</dbReference>
<evidence type="ECO:0000313" key="2">
    <source>
        <dbReference type="EMBL" id="OXI29622.1"/>
    </source>
</evidence>
<evidence type="ECO:0000256" key="1">
    <source>
        <dbReference type="SAM" id="MobiDB-lite"/>
    </source>
</evidence>
<dbReference type="AlphaFoldDB" id="A0A228HI40"/>
<accession>A0A228HI40</accession>
<dbReference type="Proteomes" id="UP000214600">
    <property type="component" value="Unassembled WGS sequence"/>
</dbReference>
<evidence type="ECO:0000313" key="3">
    <source>
        <dbReference type="EMBL" id="VWC52253.1"/>
    </source>
</evidence>
<evidence type="ECO:0000313" key="4">
    <source>
        <dbReference type="Proteomes" id="UP000214600"/>
    </source>
</evidence>
<name>A0A228HI40_9BURK</name>
<sequence length="105" mass="12102">MRDRNGQTTENLIRIPTEVARVVLGHASADVRNELKTCWENRDLYRREDGLVPVDALYGMLDRGRLADQVRARRRQKSRTQKFDPALKKASVRRLASDRGKLLDA</sequence>
<proteinExistence type="predicted"/>
<organism evidence="2 4">
    <name type="scientific">Burkholderia aenigmatica</name>
    <dbReference type="NCBI Taxonomy" id="2015348"/>
    <lineage>
        <taxon>Bacteria</taxon>
        <taxon>Pseudomonadati</taxon>
        <taxon>Pseudomonadota</taxon>
        <taxon>Betaproteobacteria</taxon>
        <taxon>Burkholderiales</taxon>
        <taxon>Burkholderiaceae</taxon>
        <taxon>Burkholderia</taxon>
        <taxon>Burkholderia cepacia complex</taxon>
    </lineage>
</organism>
<dbReference type="RefSeq" id="WP_089454803.1">
    <property type="nucleotide sequence ID" value="NZ_CABVQC010000103.1"/>
</dbReference>
<reference evidence="2 4" key="3">
    <citation type="submission" date="2017-08" db="EMBL/GenBank/DDBJ databases">
        <title>WGS of novel Burkholderia cepaca complex species.</title>
        <authorList>
            <person name="Lipuma J."/>
            <person name="Spilker T."/>
        </authorList>
    </citation>
    <scope>NUCLEOTIDE SEQUENCE [LARGE SCALE GENOMIC DNA]</scope>
    <source>
        <strain evidence="2 4">AU17325</strain>
    </source>
</reference>
<feature type="region of interest" description="Disordered" evidence="1">
    <location>
        <begin position="69"/>
        <end position="105"/>
    </location>
</feature>
<accession>A0A6P2T1G5</accession>
<dbReference type="OrthoDB" id="10008839at2"/>
<reference evidence="2" key="1">
    <citation type="submission" date="2017-06" db="EMBL/GenBank/DDBJ databases">
        <authorList>
            <person name="Kim H.J."/>
            <person name="Triplett B.A."/>
        </authorList>
    </citation>
    <scope>NUCLEOTIDE SEQUENCE [LARGE SCALE GENOMIC DNA]</scope>
    <source>
        <strain evidence="2">AU17325</strain>
    </source>
</reference>
<dbReference type="GeneID" id="99665092"/>
<protein>
    <submittedName>
        <fullName evidence="2">Uncharacterized protein</fullName>
    </submittedName>
</protein>
<evidence type="ECO:0000313" key="5">
    <source>
        <dbReference type="Proteomes" id="UP000494261"/>
    </source>
</evidence>
<dbReference type="Proteomes" id="UP000494261">
    <property type="component" value="Unassembled WGS sequence"/>
</dbReference>
<dbReference type="EMBL" id="CABVQC010000103">
    <property type="protein sequence ID" value="VWC52253.1"/>
    <property type="molecule type" value="Genomic_DNA"/>
</dbReference>
<gene>
    <name evidence="3" type="ORF">BLA13014_07944</name>
    <name evidence="2" type="ORF">CFB84_43540</name>
</gene>
<reference evidence="4" key="2">
    <citation type="submission" date="2017-06" db="EMBL/GenBank/DDBJ databases">
        <authorList>
            <person name="LiPuma J."/>
            <person name="Spilker T."/>
        </authorList>
    </citation>
    <scope>NUCLEOTIDE SEQUENCE [LARGE SCALE GENOMIC DNA]</scope>
    <source>
        <strain evidence="4">AU17325</strain>
    </source>
</reference>
<reference evidence="3 5" key="4">
    <citation type="submission" date="2019-09" db="EMBL/GenBank/DDBJ databases">
        <authorList>
            <person name="Depoorter E."/>
        </authorList>
    </citation>
    <scope>NUCLEOTIDE SEQUENCE [LARGE SCALE GENOMIC DNA]</scope>
    <source>
        <strain evidence="3">LMG 13014</strain>
    </source>
</reference>
<feature type="compositionally biased region" description="Basic and acidic residues" evidence="1">
    <location>
        <begin position="95"/>
        <end position="105"/>
    </location>
</feature>